<evidence type="ECO:0000256" key="3">
    <source>
        <dbReference type="ARBA" id="ARBA00004902"/>
    </source>
</evidence>
<keyword evidence="7 8" id="KW-0456">Lyase</keyword>
<dbReference type="STRING" id="1391654.AKJ09_08123"/>
<feature type="active site" description="Proton acceptor" evidence="8 9">
    <location>
        <position position="43"/>
    </location>
</feature>
<comment type="pathway">
    <text evidence="3 8">Metabolic intermediate biosynthesis; chorismate biosynthesis; chorismate from D-erythrose 4-phosphate and phosphoenolpyruvate: step 3/7.</text>
</comment>
<evidence type="ECO:0000256" key="9">
    <source>
        <dbReference type="PIRSR" id="PIRSR001399-1"/>
    </source>
</evidence>
<dbReference type="UniPathway" id="UPA00053">
    <property type="reaction ID" value="UER00086"/>
</dbReference>
<dbReference type="OrthoDB" id="9790793at2"/>
<feature type="binding site" evidence="8 10">
    <location>
        <position position="94"/>
    </location>
    <ligand>
        <name>substrate</name>
    </ligand>
</feature>
<accession>A0A0K1Q7S3</accession>
<dbReference type="InterPro" id="IPR036441">
    <property type="entry name" value="DHquinase_II_sf"/>
</dbReference>
<dbReference type="PANTHER" id="PTHR21272">
    <property type="entry name" value="CATABOLIC 3-DEHYDROQUINASE"/>
    <property type="match status" value="1"/>
</dbReference>
<keyword evidence="13" id="KW-1185">Reference proteome</keyword>
<dbReference type="NCBIfam" id="NF003805">
    <property type="entry name" value="PRK05395.1-2"/>
    <property type="match status" value="1"/>
</dbReference>
<feature type="binding site" evidence="8 10">
    <location>
        <position position="131"/>
    </location>
    <ligand>
        <name>substrate</name>
    </ligand>
</feature>
<evidence type="ECO:0000256" key="4">
    <source>
        <dbReference type="ARBA" id="ARBA00011037"/>
    </source>
</evidence>
<dbReference type="PANTHER" id="PTHR21272:SF3">
    <property type="entry name" value="CATABOLIC 3-DEHYDROQUINASE"/>
    <property type="match status" value="1"/>
</dbReference>
<comment type="similarity">
    <text evidence="4 8">Belongs to the type-II 3-dehydroquinase family.</text>
</comment>
<dbReference type="GO" id="GO:0009073">
    <property type="term" value="P:aromatic amino acid family biosynthetic process"/>
    <property type="evidence" value="ECO:0007669"/>
    <property type="project" value="UniProtKB-KW"/>
</dbReference>
<dbReference type="Pfam" id="PF01220">
    <property type="entry name" value="DHquinase_II"/>
    <property type="match status" value="1"/>
</dbReference>
<dbReference type="Proteomes" id="UP000064967">
    <property type="component" value="Chromosome"/>
</dbReference>
<sequence>MATKKAVAKPSASKKATRPNRRRVLVLSGPNLQLLGTREPEIYGRDTLDDIHARLVARGSELRVDVDTFQSNHEGALLDRIGGSRGVYDGLLLNAGAYTHTSLALFDALKAVGVPCIEVHVSNPEAREAYRHKSMVAPACVAKISGFGPDSYVLALEGLVRWLDRRASR</sequence>
<comment type="catalytic activity">
    <reaction evidence="1 8">
        <text>3-dehydroquinate = 3-dehydroshikimate + H2O</text>
        <dbReference type="Rhea" id="RHEA:21096"/>
        <dbReference type="ChEBI" id="CHEBI:15377"/>
        <dbReference type="ChEBI" id="CHEBI:16630"/>
        <dbReference type="ChEBI" id="CHEBI:32364"/>
        <dbReference type="EC" id="4.2.1.10"/>
    </reaction>
</comment>
<dbReference type="KEGG" id="llu:AKJ09_08123"/>
<dbReference type="AlphaFoldDB" id="A0A0K1Q7S3"/>
<dbReference type="PATRIC" id="fig|1391654.3.peg.8236"/>
<dbReference type="SUPFAM" id="SSF52304">
    <property type="entry name" value="Type II 3-dehydroquinate dehydratase"/>
    <property type="match status" value="1"/>
</dbReference>
<name>A0A0K1Q7S3_9BACT</name>
<feature type="binding site" evidence="8 10">
    <location>
        <position position="107"/>
    </location>
    <ligand>
        <name>substrate</name>
    </ligand>
</feature>
<dbReference type="CDD" id="cd00466">
    <property type="entry name" value="DHQase_II"/>
    <property type="match status" value="1"/>
</dbReference>
<evidence type="ECO:0000256" key="5">
    <source>
        <dbReference type="ARBA" id="ARBA00011193"/>
    </source>
</evidence>
<organism evidence="12 13">
    <name type="scientific">Labilithrix luteola</name>
    <dbReference type="NCBI Taxonomy" id="1391654"/>
    <lineage>
        <taxon>Bacteria</taxon>
        <taxon>Pseudomonadati</taxon>
        <taxon>Myxococcota</taxon>
        <taxon>Polyangia</taxon>
        <taxon>Polyangiales</taxon>
        <taxon>Labilitrichaceae</taxon>
        <taxon>Labilithrix</taxon>
    </lineage>
</organism>
<keyword evidence="8" id="KW-0028">Amino-acid biosynthesis</keyword>
<dbReference type="HAMAP" id="MF_00169">
    <property type="entry name" value="AroQ"/>
    <property type="match status" value="1"/>
</dbReference>
<dbReference type="PROSITE" id="PS01029">
    <property type="entry name" value="DEHYDROQUINASE_II"/>
    <property type="match status" value="1"/>
</dbReference>
<dbReference type="NCBIfam" id="NF003807">
    <property type="entry name" value="PRK05395.1-4"/>
    <property type="match status" value="1"/>
</dbReference>
<evidence type="ECO:0000256" key="8">
    <source>
        <dbReference type="HAMAP-Rule" id="MF_00169"/>
    </source>
</evidence>
<dbReference type="EC" id="4.2.1.10" evidence="6 8"/>
<proteinExistence type="inferred from homology"/>
<evidence type="ECO:0000256" key="10">
    <source>
        <dbReference type="PIRSR" id="PIRSR001399-2"/>
    </source>
</evidence>
<dbReference type="InterPro" id="IPR018509">
    <property type="entry name" value="DHquinase_II_CS"/>
</dbReference>
<dbReference type="EMBL" id="CP012333">
    <property type="protein sequence ID" value="AKV01460.1"/>
    <property type="molecule type" value="Genomic_DNA"/>
</dbReference>
<dbReference type="GO" id="GO:0003855">
    <property type="term" value="F:3-dehydroquinate dehydratase activity"/>
    <property type="evidence" value="ECO:0007669"/>
    <property type="project" value="UniProtKB-UniRule"/>
</dbReference>
<dbReference type="GO" id="GO:0009423">
    <property type="term" value="P:chorismate biosynthetic process"/>
    <property type="evidence" value="ECO:0007669"/>
    <property type="project" value="UniProtKB-UniRule"/>
</dbReference>
<dbReference type="InterPro" id="IPR001874">
    <property type="entry name" value="DHquinase_II"/>
</dbReference>
<dbReference type="GO" id="GO:0019631">
    <property type="term" value="P:quinate catabolic process"/>
    <property type="evidence" value="ECO:0007669"/>
    <property type="project" value="TreeGrafter"/>
</dbReference>
<reference evidence="12 13" key="1">
    <citation type="submission" date="2015-08" db="EMBL/GenBank/DDBJ databases">
        <authorList>
            <person name="Babu N.S."/>
            <person name="Beckwith C.J."/>
            <person name="Beseler K.G."/>
            <person name="Brison A."/>
            <person name="Carone J.V."/>
            <person name="Caskin T.P."/>
            <person name="Diamond M."/>
            <person name="Durham M.E."/>
            <person name="Foxe J.M."/>
            <person name="Go M."/>
            <person name="Henderson B.A."/>
            <person name="Jones I.B."/>
            <person name="McGettigan J.A."/>
            <person name="Micheletti S.J."/>
            <person name="Nasrallah M.E."/>
            <person name="Ortiz D."/>
            <person name="Piller C.R."/>
            <person name="Privatt S.R."/>
            <person name="Schneider S.L."/>
            <person name="Sharp S."/>
            <person name="Smith T.C."/>
            <person name="Stanton J.D."/>
            <person name="Ullery H.E."/>
            <person name="Wilson R.J."/>
            <person name="Serrano M.G."/>
            <person name="Buck G."/>
            <person name="Lee V."/>
            <person name="Wang Y."/>
            <person name="Carvalho R."/>
            <person name="Voegtly L."/>
            <person name="Shi R."/>
            <person name="Duckworth R."/>
            <person name="Johnson A."/>
            <person name="Loviza R."/>
            <person name="Walstead R."/>
            <person name="Shah Z."/>
            <person name="Kiflezghi M."/>
            <person name="Wade K."/>
            <person name="Ball S.L."/>
            <person name="Bradley K.W."/>
            <person name="Asai D.J."/>
            <person name="Bowman C.A."/>
            <person name="Russell D.A."/>
            <person name="Pope W.H."/>
            <person name="Jacobs-Sera D."/>
            <person name="Hendrix R.W."/>
            <person name="Hatfull G.F."/>
        </authorList>
    </citation>
    <scope>NUCLEOTIDE SEQUENCE [LARGE SCALE GENOMIC DNA]</scope>
    <source>
        <strain evidence="12 13">DSM 27648</strain>
    </source>
</reference>
<dbReference type="Gene3D" id="3.40.50.9100">
    <property type="entry name" value="Dehydroquinase, class II"/>
    <property type="match status" value="1"/>
</dbReference>
<evidence type="ECO:0000256" key="7">
    <source>
        <dbReference type="ARBA" id="ARBA00023239"/>
    </source>
</evidence>
<dbReference type="GO" id="GO:0008652">
    <property type="term" value="P:amino acid biosynthetic process"/>
    <property type="evidence" value="ECO:0007669"/>
    <property type="project" value="UniProtKB-KW"/>
</dbReference>
<protein>
    <recommendedName>
        <fullName evidence="6 8">3-dehydroquinate dehydratase</fullName>
        <shortName evidence="8">3-dehydroquinase</shortName>
        <ecNumber evidence="6 8">4.2.1.10</ecNumber>
    </recommendedName>
    <alternativeName>
        <fullName evidence="8">Type II DHQase</fullName>
    </alternativeName>
</protein>
<evidence type="ECO:0000313" key="13">
    <source>
        <dbReference type="Proteomes" id="UP000064967"/>
    </source>
</evidence>
<dbReference type="RefSeq" id="WP_146652557.1">
    <property type="nucleotide sequence ID" value="NZ_CP012333.1"/>
</dbReference>
<dbReference type="PIRSF" id="PIRSF001399">
    <property type="entry name" value="DHquinase_II"/>
    <property type="match status" value="1"/>
</dbReference>
<comment type="subunit">
    <text evidence="5 8">Homododecamer.</text>
</comment>
<gene>
    <name evidence="8" type="primary">aroQ</name>
    <name evidence="12" type="ORF">AKJ09_08123</name>
</gene>
<evidence type="ECO:0000256" key="1">
    <source>
        <dbReference type="ARBA" id="ARBA00001864"/>
    </source>
</evidence>
<feature type="site" description="Transition state stabilizer" evidence="8 11">
    <location>
        <position position="38"/>
    </location>
</feature>
<dbReference type="NCBIfam" id="NF003806">
    <property type="entry name" value="PRK05395.1-3"/>
    <property type="match status" value="1"/>
</dbReference>
<evidence type="ECO:0000256" key="2">
    <source>
        <dbReference type="ARBA" id="ARBA00003924"/>
    </source>
</evidence>
<evidence type="ECO:0000313" key="12">
    <source>
        <dbReference type="EMBL" id="AKV01460.1"/>
    </source>
</evidence>
<feature type="active site" description="Proton donor" evidence="8 9">
    <location>
        <position position="120"/>
    </location>
</feature>
<evidence type="ECO:0000256" key="6">
    <source>
        <dbReference type="ARBA" id="ARBA00012060"/>
    </source>
</evidence>
<dbReference type="NCBIfam" id="TIGR01088">
    <property type="entry name" value="aroQ"/>
    <property type="match status" value="1"/>
</dbReference>
<feature type="binding site" evidence="8 10">
    <location>
        <position position="100"/>
    </location>
    <ligand>
        <name>substrate</name>
    </ligand>
</feature>
<comment type="function">
    <text evidence="2 8">Catalyzes a trans-dehydration via an enolate intermediate.</text>
</comment>
<keyword evidence="8" id="KW-0057">Aromatic amino acid biosynthesis</keyword>
<evidence type="ECO:0000256" key="11">
    <source>
        <dbReference type="PIRSR" id="PIRSR001399-3"/>
    </source>
</evidence>
<feature type="binding site" evidence="8 10">
    <location>
        <begin position="121"/>
        <end position="122"/>
    </location>
    <ligand>
        <name>substrate</name>
    </ligand>
</feature>